<sequence>MKAQRHDTTPDEGKRLSRRRLLATLGVGIAGAYVAPTLFSLGQARAWHDEPRDRRYRRSGYSRPSYSRPSYSRPSYSRPSYSRPSGGYHRHTYHYHAHDHHPDHRGPSRW</sequence>
<keyword evidence="2" id="KW-0812">Transmembrane</keyword>
<dbReference type="EMBL" id="JAKVPY010000001">
    <property type="protein sequence ID" value="MCH4561774.1"/>
    <property type="molecule type" value="Genomic_DNA"/>
</dbReference>
<dbReference type="RefSeq" id="WP_240566695.1">
    <property type="nucleotide sequence ID" value="NZ_JAKVPY010000001.1"/>
</dbReference>
<feature type="compositionally biased region" description="Basic and acidic residues" evidence="1">
    <location>
        <begin position="100"/>
        <end position="110"/>
    </location>
</feature>
<keyword evidence="2" id="KW-1133">Transmembrane helix</keyword>
<dbReference type="Proteomes" id="UP001202117">
    <property type="component" value="Unassembled WGS sequence"/>
</dbReference>
<evidence type="ECO:0000313" key="4">
    <source>
        <dbReference type="Proteomes" id="UP001202117"/>
    </source>
</evidence>
<evidence type="ECO:0000256" key="2">
    <source>
        <dbReference type="SAM" id="Phobius"/>
    </source>
</evidence>
<feature type="region of interest" description="Disordered" evidence="1">
    <location>
        <begin position="49"/>
        <end position="110"/>
    </location>
</feature>
<evidence type="ECO:0000256" key="1">
    <source>
        <dbReference type="SAM" id="MobiDB-lite"/>
    </source>
</evidence>
<evidence type="ECO:0008006" key="5">
    <source>
        <dbReference type="Google" id="ProtNLM"/>
    </source>
</evidence>
<reference evidence="3 4" key="1">
    <citation type="submission" date="2022-02" db="EMBL/GenBank/DDBJ databases">
        <title>Halomonas fukangensis sp. nov., a halophilic bacterium isolated from a bulk soil of Kalidium foliatum at Fukang.</title>
        <authorList>
            <person name="Huang Y."/>
        </authorList>
    </citation>
    <scope>NUCLEOTIDE SEQUENCE [LARGE SCALE GENOMIC DNA]</scope>
    <source>
        <strain evidence="3 4">EGI 63088</strain>
    </source>
</reference>
<feature type="compositionally biased region" description="Basic residues" evidence="1">
    <location>
        <begin position="88"/>
        <end position="99"/>
    </location>
</feature>
<proteinExistence type="predicted"/>
<protein>
    <recommendedName>
        <fullName evidence="5">Twin-arginine translocation signal domain-containing protein</fullName>
    </recommendedName>
</protein>
<feature type="transmembrane region" description="Helical" evidence="2">
    <location>
        <begin position="21"/>
        <end position="42"/>
    </location>
</feature>
<dbReference type="InterPro" id="IPR006311">
    <property type="entry name" value="TAT_signal"/>
</dbReference>
<comment type="caution">
    <text evidence="3">The sequence shown here is derived from an EMBL/GenBank/DDBJ whole genome shotgun (WGS) entry which is preliminary data.</text>
</comment>
<name>A0ABS9RP88_9GAMM</name>
<organism evidence="3 4">
    <name type="scientific">Halomonas flagellata</name>
    <dbReference type="NCBI Taxonomy" id="2920385"/>
    <lineage>
        <taxon>Bacteria</taxon>
        <taxon>Pseudomonadati</taxon>
        <taxon>Pseudomonadota</taxon>
        <taxon>Gammaproteobacteria</taxon>
        <taxon>Oceanospirillales</taxon>
        <taxon>Halomonadaceae</taxon>
        <taxon>Halomonas</taxon>
    </lineage>
</organism>
<keyword evidence="4" id="KW-1185">Reference proteome</keyword>
<evidence type="ECO:0000313" key="3">
    <source>
        <dbReference type="EMBL" id="MCH4561774.1"/>
    </source>
</evidence>
<feature type="compositionally biased region" description="Low complexity" evidence="1">
    <location>
        <begin position="61"/>
        <end position="87"/>
    </location>
</feature>
<gene>
    <name evidence="3" type="ORF">MKP05_01355</name>
</gene>
<keyword evidence="2" id="KW-0472">Membrane</keyword>
<accession>A0ABS9RP88</accession>
<dbReference type="PROSITE" id="PS51318">
    <property type="entry name" value="TAT"/>
    <property type="match status" value="1"/>
</dbReference>